<dbReference type="Gene3D" id="2.30.110.10">
    <property type="entry name" value="Electron Transport, Fmn-binding Protein, Chain A"/>
    <property type="match status" value="1"/>
</dbReference>
<gene>
    <name evidence="6" type="ORF">Rain11_1308</name>
</gene>
<dbReference type="PANTHER" id="PTHR33798:SF5">
    <property type="entry name" value="FLAVIN REDUCTASE LIKE DOMAIN-CONTAINING PROTEIN"/>
    <property type="match status" value="1"/>
</dbReference>
<evidence type="ECO:0000256" key="4">
    <source>
        <dbReference type="ARBA" id="ARBA00038054"/>
    </source>
</evidence>
<dbReference type="Pfam" id="PF01613">
    <property type="entry name" value="Flavin_Reduct"/>
    <property type="match status" value="1"/>
</dbReference>
<dbReference type="GO" id="GO:0016646">
    <property type="term" value="F:oxidoreductase activity, acting on the CH-NH group of donors, NAD or NADP as acceptor"/>
    <property type="evidence" value="ECO:0007669"/>
    <property type="project" value="UniProtKB-ARBA"/>
</dbReference>
<keyword evidence="2" id="KW-0285">Flavoprotein</keyword>
<dbReference type="InterPro" id="IPR002563">
    <property type="entry name" value="Flavin_Rdtase-like_dom"/>
</dbReference>
<evidence type="ECO:0000313" key="6">
    <source>
        <dbReference type="EMBL" id="PKQ69636.1"/>
    </source>
</evidence>
<keyword evidence="3" id="KW-0288">FMN</keyword>
<evidence type="ECO:0000313" key="7">
    <source>
        <dbReference type="Proteomes" id="UP000233387"/>
    </source>
</evidence>
<dbReference type="PANTHER" id="PTHR33798">
    <property type="entry name" value="FLAVOPROTEIN OXYGENASE"/>
    <property type="match status" value="1"/>
</dbReference>
<dbReference type="Proteomes" id="UP000233387">
    <property type="component" value="Unassembled WGS sequence"/>
</dbReference>
<dbReference type="InterPro" id="IPR012349">
    <property type="entry name" value="Split_barrel_FMN-bd"/>
</dbReference>
<evidence type="ECO:0000256" key="1">
    <source>
        <dbReference type="ARBA" id="ARBA00001917"/>
    </source>
</evidence>
<comment type="cofactor">
    <cofactor evidence="1">
        <name>FMN</name>
        <dbReference type="ChEBI" id="CHEBI:58210"/>
    </cofactor>
</comment>
<dbReference type="RefSeq" id="WP_101358576.1">
    <property type="nucleotide sequence ID" value="NZ_NKXO01000018.1"/>
</dbReference>
<protein>
    <submittedName>
        <fullName evidence="6">Flavin reductase like domain</fullName>
    </submittedName>
</protein>
<dbReference type="GO" id="GO:0010181">
    <property type="term" value="F:FMN binding"/>
    <property type="evidence" value="ECO:0007669"/>
    <property type="project" value="InterPro"/>
</dbReference>
<dbReference type="AlphaFoldDB" id="A0A2N3IH49"/>
<evidence type="ECO:0000256" key="3">
    <source>
        <dbReference type="ARBA" id="ARBA00022643"/>
    </source>
</evidence>
<comment type="caution">
    <text evidence="6">The sequence shown here is derived from an EMBL/GenBank/DDBJ whole genome shotgun (WGS) entry which is preliminary data.</text>
</comment>
<dbReference type="EMBL" id="NKXO01000018">
    <property type="protein sequence ID" value="PKQ69636.1"/>
    <property type="molecule type" value="Genomic_DNA"/>
</dbReference>
<evidence type="ECO:0000256" key="2">
    <source>
        <dbReference type="ARBA" id="ARBA00022630"/>
    </source>
</evidence>
<dbReference type="OrthoDB" id="5293996at2"/>
<reference evidence="6 7" key="1">
    <citation type="submission" date="2017-06" db="EMBL/GenBank/DDBJ databases">
        <title>Raineya orbicola gen. nov., sp. nov. a slightly thermophilic bacterium of the phylum Bacteroidetes and the description of Raineyaceae fam. nov.</title>
        <authorList>
            <person name="Albuquerque L."/>
            <person name="Polonia A.R.M."/>
            <person name="Barroso C."/>
            <person name="Froufe H.J.C."/>
            <person name="Lage O."/>
            <person name="Lobo-Da-Cunha A."/>
            <person name="Egas C."/>
            <person name="Da Costa M.S."/>
        </authorList>
    </citation>
    <scope>NUCLEOTIDE SEQUENCE [LARGE SCALE GENOMIC DNA]</scope>
    <source>
        <strain evidence="6 7">SPSPC-11</strain>
    </source>
</reference>
<dbReference type="SUPFAM" id="SSF50475">
    <property type="entry name" value="FMN-binding split barrel"/>
    <property type="match status" value="1"/>
</dbReference>
<accession>A0A2N3IH49</accession>
<proteinExistence type="inferred from homology"/>
<comment type="similarity">
    <text evidence="4">Belongs to the flavoredoxin family.</text>
</comment>
<evidence type="ECO:0000259" key="5">
    <source>
        <dbReference type="Pfam" id="PF01613"/>
    </source>
</evidence>
<sequence length="210" mass="23838">MAHFTKESLLTLETLYRRNLMNTLLGFKNANLIGTRDKKGNENLAIFNSLVHLGANPPHIAFVMRPTTVERHTYDNIHETGFYTFNHVHTSFVEKAHQTSAKYPKEVSEFETCGLTPIYRNHFPAPFVAESSIQIGMKFVEAVFIPTNEVYLIIGEVQEFFVPDDCLRSDGFIDLQKAGTAVVSGLDAYYEAQAIARFSYARPQQELKKI</sequence>
<keyword evidence="7" id="KW-1185">Reference proteome</keyword>
<feature type="domain" description="Flavin reductase like" evidence="5">
    <location>
        <begin position="32"/>
        <end position="165"/>
    </location>
</feature>
<organism evidence="6 7">
    <name type="scientific">Raineya orbicola</name>
    <dbReference type="NCBI Taxonomy" id="2016530"/>
    <lineage>
        <taxon>Bacteria</taxon>
        <taxon>Pseudomonadati</taxon>
        <taxon>Bacteroidota</taxon>
        <taxon>Cytophagia</taxon>
        <taxon>Cytophagales</taxon>
        <taxon>Raineyaceae</taxon>
        <taxon>Raineya</taxon>
    </lineage>
</organism>
<name>A0A2N3IH49_9BACT</name>